<reference evidence="3" key="1">
    <citation type="journal article" date="2017" name="Genome Biol. Evol.">
        <title>The complete genome sequence of the phytopathogenic fungus Sclerotinia sclerotiorum reveals insights into the genome architecture of broad host range pathogens.</title>
        <authorList>
            <person name="Derbyshire M."/>
            <person name="Denton-Giles M."/>
            <person name="Hegedus D."/>
            <person name="Seifbarghy S."/>
            <person name="Rollins J."/>
            <person name="van Kan J."/>
            <person name="Seidl M.F."/>
            <person name="Faino L."/>
            <person name="Mbengue M."/>
            <person name="Navaud O."/>
            <person name="Raffaele S."/>
            <person name="Hammond-Kosack K."/>
            <person name="Heard S."/>
            <person name="Oliver R."/>
        </authorList>
    </citation>
    <scope>NUCLEOTIDE SEQUENCE [LARGE SCALE GENOMIC DNA]</scope>
    <source>
        <strain evidence="3">ATCC 18683 / 1980 / Ss-1</strain>
    </source>
</reference>
<gene>
    <name evidence="2" type="ORF">sscle_12g088710</name>
</gene>
<sequence>MSSSFQTSIDDLAGIVAFSNNSNEWSFRGITISAEQYSGNIDADLAALPTEDISGNTDPAAAKGNQCHKLADGPARQSFFDRRLSASTCAATSYVDAEASMKLNYTPPSFESTSQFSTYIHTPTTSVDESGEESVSLVQDDSVELQQPSLYSRLPAYASGITPLESWYNEHERHELIAYKLSYHERDPMAQRSPRNRMVKRIKSASDRASR</sequence>
<dbReference type="Proteomes" id="UP000177798">
    <property type="component" value="Chromosome 12"/>
</dbReference>
<dbReference type="RefSeq" id="XP_001587819.1">
    <property type="nucleotide sequence ID" value="XM_001587769.1"/>
</dbReference>
<dbReference type="OrthoDB" id="3538853at2759"/>
<dbReference type="OMA" id="YNEHERH"/>
<name>A0A1D9QGS6_SCLS1</name>
<protein>
    <submittedName>
        <fullName evidence="2">Uncharacterized protein</fullName>
    </submittedName>
</protein>
<proteinExistence type="predicted"/>
<dbReference type="VEuPathDB" id="FungiDB:sscle_12g088710"/>
<evidence type="ECO:0000256" key="1">
    <source>
        <dbReference type="SAM" id="MobiDB-lite"/>
    </source>
</evidence>
<dbReference type="KEGG" id="ssl:SS1G_11059"/>
<evidence type="ECO:0000313" key="3">
    <source>
        <dbReference type="Proteomes" id="UP000177798"/>
    </source>
</evidence>
<dbReference type="AlphaFoldDB" id="A0A1D9QGS6"/>
<evidence type="ECO:0000313" key="2">
    <source>
        <dbReference type="EMBL" id="APA14101.1"/>
    </source>
</evidence>
<feature type="region of interest" description="Disordered" evidence="1">
    <location>
        <begin position="188"/>
        <end position="211"/>
    </location>
</feature>
<organism evidence="2 3">
    <name type="scientific">Sclerotinia sclerotiorum (strain ATCC 18683 / 1980 / Ss-1)</name>
    <name type="common">White mold</name>
    <name type="synonym">Whetzelinia sclerotiorum</name>
    <dbReference type="NCBI Taxonomy" id="665079"/>
    <lineage>
        <taxon>Eukaryota</taxon>
        <taxon>Fungi</taxon>
        <taxon>Dikarya</taxon>
        <taxon>Ascomycota</taxon>
        <taxon>Pezizomycotina</taxon>
        <taxon>Leotiomycetes</taxon>
        <taxon>Helotiales</taxon>
        <taxon>Sclerotiniaceae</taxon>
        <taxon>Sclerotinia</taxon>
    </lineage>
</organism>
<accession>A0A1D9QGS6</accession>
<feature type="compositionally biased region" description="Basic residues" evidence="1">
    <location>
        <begin position="194"/>
        <end position="203"/>
    </location>
</feature>
<dbReference type="EMBL" id="CP017825">
    <property type="protein sequence ID" value="APA14101.1"/>
    <property type="molecule type" value="Genomic_DNA"/>
</dbReference>